<dbReference type="EMBL" id="JAGKQM010000011">
    <property type="protein sequence ID" value="KAH0900425.1"/>
    <property type="molecule type" value="Genomic_DNA"/>
</dbReference>
<reference evidence="1 2" key="1">
    <citation type="submission" date="2021-05" db="EMBL/GenBank/DDBJ databases">
        <title>Genome Assembly of Synthetic Allotetraploid Brassica napus Reveals Homoeologous Exchanges between Subgenomes.</title>
        <authorList>
            <person name="Davis J.T."/>
        </authorList>
    </citation>
    <scope>NUCLEOTIDE SEQUENCE [LARGE SCALE GENOMIC DNA]</scope>
    <source>
        <strain evidence="2">cv. Da-Ae</strain>
        <tissue evidence="1">Seedling</tissue>
    </source>
</reference>
<dbReference type="Proteomes" id="UP000824890">
    <property type="component" value="Unassembled WGS sequence"/>
</dbReference>
<protein>
    <recommendedName>
        <fullName evidence="3">Secreted protein</fullName>
    </recommendedName>
</protein>
<proteinExistence type="predicted"/>
<accession>A0ABQ8B6K0</accession>
<comment type="caution">
    <text evidence="1">The sequence shown here is derived from an EMBL/GenBank/DDBJ whole genome shotgun (WGS) entry which is preliminary data.</text>
</comment>
<organism evidence="1 2">
    <name type="scientific">Brassica napus</name>
    <name type="common">Rape</name>
    <dbReference type="NCBI Taxonomy" id="3708"/>
    <lineage>
        <taxon>Eukaryota</taxon>
        <taxon>Viridiplantae</taxon>
        <taxon>Streptophyta</taxon>
        <taxon>Embryophyta</taxon>
        <taxon>Tracheophyta</taxon>
        <taxon>Spermatophyta</taxon>
        <taxon>Magnoliopsida</taxon>
        <taxon>eudicotyledons</taxon>
        <taxon>Gunneridae</taxon>
        <taxon>Pentapetalae</taxon>
        <taxon>rosids</taxon>
        <taxon>malvids</taxon>
        <taxon>Brassicales</taxon>
        <taxon>Brassicaceae</taxon>
        <taxon>Brassiceae</taxon>
        <taxon>Brassica</taxon>
    </lineage>
</organism>
<sequence>MLDPLMVFGLCRTLRFPGGRPGFLFSVVTGGPSKGSGSSSMVSFPPKFACAIRMADFSNCPFSSAILILSLRAGLSVGSVVIDNYWFIPSSFIASSPRG</sequence>
<keyword evidence="2" id="KW-1185">Reference proteome</keyword>
<evidence type="ECO:0000313" key="1">
    <source>
        <dbReference type="EMBL" id="KAH0900425.1"/>
    </source>
</evidence>
<evidence type="ECO:0000313" key="2">
    <source>
        <dbReference type="Proteomes" id="UP000824890"/>
    </source>
</evidence>
<name>A0ABQ8B6K0_BRANA</name>
<evidence type="ECO:0008006" key="3">
    <source>
        <dbReference type="Google" id="ProtNLM"/>
    </source>
</evidence>
<gene>
    <name evidence="1" type="ORF">HID58_039928</name>
</gene>